<dbReference type="SUPFAM" id="SSF55729">
    <property type="entry name" value="Acyl-CoA N-acyltransferases (Nat)"/>
    <property type="match status" value="1"/>
</dbReference>
<gene>
    <name evidence="2" type="ORF">C3B61_11310</name>
</gene>
<dbReference type="Pfam" id="PF13302">
    <property type="entry name" value="Acetyltransf_3"/>
    <property type="match status" value="1"/>
</dbReference>
<comment type="caution">
    <text evidence="2">The sequence shown here is derived from an EMBL/GenBank/DDBJ whole genome shotgun (WGS) entry which is preliminary data.</text>
</comment>
<reference evidence="2 3" key="1">
    <citation type="submission" date="2018-01" db="EMBL/GenBank/DDBJ databases">
        <title>Cryobacterium sp. nov., from glaciers in China.</title>
        <authorList>
            <person name="Liu Q."/>
            <person name="Xin Y.-H."/>
        </authorList>
    </citation>
    <scope>NUCLEOTIDE SEQUENCE [LARGE SCALE GENOMIC DNA]</scope>
    <source>
        <strain evidence="2 3">TMN-42</strain>
    </source>
</reference>
<feature type="domain" description="N-acetyltransferase" evidence="1">
    <location>
        <begin position="21"/>
        <end position="173"/>
    </location>
</feature>
<dbReference type="InterPro" id="IPR051908">
    <property type="entry name" value="Ribosomal_N-acetyltransferase"/>
</dbReference>
<dbReference type="Gene3D" id="3.40.630.30">
    <property type="match status" value="1"/>
</dbReference>
<dbReference type="InterPro" id="IPR016181">
    <property type="entry name" value="Acyl_CoA_acyltransferase"/>
</dbReference>
<accession>A0A2S3ZEQ4</accession>
<dbReference type="GO" id="GO:0005737">
    <property type="term" value="C:cytoplasm"/>
    <property type="evidence" value="ECO:0007669"/>
    <property type="project" value="TreeGrafter"/>
</dbReference>
<dbReference type="PROSITE" id="PS51186">
    <property type="entry name" value="GNAT"/>
    <property type="match status" value="1"/>
</dbReference>
<organism evidence="2 3">
    <name type="scientific">Cryobacterium zongtaii</name>
    <dbReference type="NCBI Taxonomy" id="1259217"/>
    <lineage>
        <taxon>Bacteria</taxon>
        <taxon>Bacillati</taxon>
        <taxon>Actinomycetota</taxon>
        <taxon>Actinomycetes</taxon>
        <taxon>Micrococcales</taxon>
        <taxon>Microbacteriaceae</taxon>
        <taxon>Cryobacterium</taxon>
    </lineage>
</organism>
<dbReference type="InterPro" id="IPR000182">
    <property type="entry name" value="GNAT_dom"/>
</dbReference>
<name>A0A2S3ZEQ4_9MICO</name>
<dbReference type="PANTHER" id="PTHR43441">
    <property type="entry name" value="RIBOSOMAL-PROTEIN-SERINE ACETYLTRANSFERASE"/>
    <property type="match status" value="1"/>
</dbReference>
<evidence type="ECO:0000313" key="3">
    <source>
        <dbReference type="Proteomes" id="UP000237340"/>
    </source>
</evidence>
<dbReference type="GO" id="GO:1990189">
    <property type="term" value="F:protein N-terminal-serine acetyltransferase activity"/>
    <property type="evidence" value="ECO:0007669"/>
    <property type="project" value="TreeGrafter"/>
</dbReference>
<proteinExistence type="predicted"/>
<dbReference type="Proteomes" id="UP000237340">
    <property type="component" value="Unassembled WGS sequence"/>
</dbReference>
<dbReference type="EMBL" id="PPXD01000017">
    <property type="protein sequence ID" value="POH65046.1"/>
    <property type="molecule type" value="Genomic_DNA"/>
</dbReference>
<evidence type="ECO:0000313" key="2">
    <source>
        <dbReference type="EMBL" id="POH65046.1"/>
    </source>
</evidence>
<keyword evidence="3" id="KW-1185">Reference proteome</keyword>
<dbReference type="GO" id="GO:0008999">
    <property type="term" value="F:protein-N-terminal-alanine acetyltransferase activity"/>
    <property type="evidence" value="ECO:0007669"/>
    <property type="project" value="TreeGrafter"/>
</dbReference>
<evidence type="ECO:0000259" key="1">
    <source>
        <dbReference type="PROSITE" id="PS51186"/>
    </source>
</evidence>
<dbReference type="AlphaFoldDB" id="A0A2S3ZEQ4"/>
<protein>
    <submittedName>
        <fullName evidence="2">GNAT family N-acetyltransferase</fullName>
    </submittedName>
</protein>
<sequence length="173" mass="19151">MNFGELGEGYALVLRTADSVTEMRDLTLKNLDRLREWEPWAQTEQTLEGTAAYTQFQLEQFATGSAVPGMILRGDTAIGSVSLRIDACLHTAELGYWIDEEAEGRGVVTRACARMIEHAESVAVRRIEIRTAVGNRRSAAVAERLGFEREGVLRQALPIGADRLDVVIYGRVL</sequence>
<dbReference type="PANTHER" id="PTHR43441:SF11">
    <property type="entry name" value="RIBOSOMAL-PROTEIN-SERINE ACETYLTRANSFERASE"/>
    <property type="match status" value="1"/>
</dbReference>
<keyword evidence="2" id="KW-0808">Transferase</keyword>